<proteinExistence type="predicted"/>
<keyword evidence="3" id="KW-1185">Reference proteome</keyword>
<gene>
    <name evidence="2" type="ORF">PA7_38330</name>
</gene>
<comment type="caution">
    <text evidence="2">The sequence shown here is derived from an EMBL/GenBank/DDBJ whole genome shotgun (WGS) entry which is preliminary data.</text>
</comment>
<organism evidence="2 3">
    <name type="scientific">Pseudonocardia asaccharolytica DSM 44247 = NBRC 16224</name>
    <dbReference type="NCBI Taxonomy" id="1123024"/>
    <lineage>
        <taxon>Bacteria</taxon>
        <taxon>Bacillati</taxon>
        <taxon>Actinomycetota</taxon>
        <taxon>Actinomycetes</taxon>
        <taxon>Pseudonocardiales</taxon>
        <taxon>Pseudonocardiaceae</taxon>
        <taxon>Pseudonocardia</taxon>
    </lineage>
</organism>
<dbReference type="RefSeq" id="WP_028931633.1">
    <property type="nucleotide sequence ID" value="NZ_AUII01000033.1"/>
</dbReference>
<dbReference type="STRING" id="1123024.GCA_000423625_04404"/>
<protein>
    <submittedName>
        <fullName evidence="2">Uncharacterized protein</fullName>
    </submittedName>
</protein>
<evidence type="ECO:0000256" key="1">
    <source>
        <dbReference type="SAM" id="MobiDB-lite"/>
    </source>
</evidence>
<dbReference type="Proteomes" id="UP000321328">
    <property type="component" value="Unassembled WGS sequence"/>
</dbReference>
<dbReference type="OrthoDB" id="3555448at2"/>
<dbReference type="AlphaFoldDB" id="A0A511D5B6"/>
<reference evidence="2 3" key="1">
    <citation type="submission" date="2019-07" db="EMBL/GenBank/DDBJ databases">
        <title>Whole genome shotgun sequence of Pseudonocardia asaccharolytica NBRC 16224.</title>
        <authorList>
            <person name="Hosoyama A."/>
            <person name="Uohara A."/>
            <person name="Ohji S."/>
            <person name="Ichikawa N."/>
        </authorList>
    </citation>
    <scope>NUCLEOTIDE SEQUENCE [LARGE SCALE GENOMIC DNA]</scope>
    <source>
        <strain evidence="2 3">NBRC 16224</strain>
    </source>
</reference>
<evidence type="ECO:0000313" key="2">
    <source>
        <dbReference type="EMBL" id="GEL19996.1"/>
    </source>
</evidence>
<name>A0A511D5B6_9PSEU</name>
<dbReference type="EMBL" id="BJVI01000053">
    <property type="protein sequence ID" value="GEL19996.1"/>
    <property type="molecule type" value="Genomic_DNA"/>
</dbReference>
<evidence type="ECO:0000313" key="3">
    <source>
        <dbReference type="Proteomes" id="UP000321328"/>
    </source>
</evidence>
<feature type="region of interest" description="Disordered" evidence="1">
    <location>
        <begin position="49"/>
        <end position="83"/>
    </location>
</feature>
<accession>A0A511D5B6</accession>
<sequence length="198" mass="20445">MPIRTSRGRSAAYRSLWQWPLRSPLRLAITAAAVLVLTVGISLAAAALRPADDSTPTSSGMAVPGTASRSPGPGTAATPKVLPPVAPLTPTALPLDHAPAPALQTAASWAAAWVDHPEGTTSQQWLARLRPFTTDEYLGVLSGVDPDNVPATRVTGPPAPVRVAPSSVQVNVPTDALTLVVLVVDTGSGWRVAGYDRA</sequence>